<evidence type="ECO:0000256" key="2">
    <source>
        <dbReference type="ARBA" id="ARBA00010065"/>
    </source>
</evidence>
<evidence type="ECO:0000256" key="3">
    <source>
        <dbReference type="ARBA" id="ARBA00022475"/>
    </source>
</evidence>
<comment type="function">
    <text evidence="9">Catalyzes the phospholipid dependent N-acylation of the N-terminal cysteine of apolipoprotein, the last step in lipoprotein maturation.</text>
</comment>
<evidence type="ECO:0000259" key="10">
    <source>
        <dbReference type="PROSITE" id="PS50263"/>
    </source>
</evidence>
<dbReference type="STRING" id="335543.Sfum_0723"/>
<dbReference type="GO" id="GO:0042158">
    <property type="term" value="P:lipoprotein biosynthetic process"/>
    <property type="evidence" value="ECO:0007669"/>
    <property type="project" value="UniProtKB-UniRule"/>
</dbReference>
<dbReference type="PROSITE" id="PS50263">
    <property type="entry name" value="CN_HYDROLASE"/>
    <property type="match status" value="1"/>
</dbReference>
<dbReference type="NCBIfam" id="TIGR00546">
    <property type="entry name" value="lnt"/>
    <property type="match status" value="1"/>
</dbReference>
<feature type="transmembrane region" description="Helical" evidence="9">
    <location>
        <begin position="115"/>
        <end position="136"/>
    </location>
</feature>
<evidence type="ECO:0000256" key="4">
    <source>
        <dbReference type="ARBA" id="ARBA00022679"/>
    </source>
</evidence>
<dbReference type="InParanoid" id="A0LG69"/>
<evidence type="ECO:0000313" key="11">
    <source>
        <dbReference type="EMBL" id="ABK16421.1"/>
    </source>
</evidence>
<organism evidence="11 12">
    <name type="scientific">Syntrophobacter fumaroxidans (strain DSM 10017 / MPOB)</name>
    <dbReference type="NCBI Taxonomy" id="335543"/>
    <lineage>
        <taxon>Bacteria</taxon>
        <taxon>Pseudomonadati</taxon>
        <taxon>Thermodesulfobacteriota</taxon>
        <taxon>Syntrophobacteria</taxon>
        <taxon>Syntrophobacterales</taxon>
        <taxon>Syntrophobacteraceae</taxon>
        <taxon>Syntrophobacter</taxon>
    </lineage>
</organism>
<feature type="transmembrane region" description="Helical" evidence="9">
    <location>
        <begin position="53"/>
        <end position="75"/>
    </location>
</feature>
<name>A0LG69_SYNFM</name>
<dbReference type="CDD" id="cd07571">
    <property type="entry name" value="ALP_N-acyl_transferase"/>
    <property type="match status" value="1"/>
</dbReference>
<evidence type="ECO:0000256" key="5">
    <source>
        <dbReference type="ARBA" id="ARBA00022692"/>
    </source>
</evidence>
<feature type="transmembrane region" description="Helical" evidence="9">
    <location>
        <begin position="190"/>
        <end position="207"/>
    </location>
</feature>
<evidence type="ECO:0000256" key="8">
    <source>
        <dbReference type="ARBA" id="ARBA00023315"/>
    </source>
</evidence>
<dbReference type="HAMAP" id="MF_01148">
    <property type="entry name" value="Lnt"/>
    <property type="match status" value="1"/>
</dbReference>
<accession>A0LG69</accession>
<dbReference type="PANTHER" id="PTHR38686">
    <property type="entry name" value="APOLIPOPROTEIN N-ACYLTRANSFERASE"/>
    <property type="match status" value="1"/>
</dbReference>
<comment type="pathway">
    <text evidence="9">Protein modification; lipoprotein biosynthesis (N-acyl transfer).</text>
</comment>
<comment type="similarity">
    <text evidence="2 9">Belongs to the CN hydrolase family. Apolipoprotein N-acyltransferase subfamily.</text>
</comment>
<comment type="subcellular location">
    <subcellularLocation>
        <location evidence="9">Cell inner membrane</location>
        <topology evidence="9">Multi-pass membrane protein</topology>
    </subcellularLocation>
    <subcellularLocation>
        <location evidence="1">Cell membrane</location>
        <topology evidence="1">Multi-pass membrane protein</topology>
    </subcellularLocation>
</comment>
<dbReference type="EMBL" id="CP000478">
    <property type="protein sequence ID" value="ABK16421.1"/>
    <property type="molecule type" value="Genomic_DNA"/>
</dbReference>
<keyword evidence="12" id="KW-1185">Reference proteome</keyword>
<dbReference type="PANTHER" id="PTHR38686:SF1">
    <property type="entry name" value="APOLIPOPROTEIN N-ACYLTRANSFERASE"/>
    <property type="match status" value="1"/>
</dbReference>
<dbReference type="InterPro" id="IPR003010">
    <property type="entry name" value="C-N_Hydrolase"/>
</dbReference>
<dbReference type="HOGENOM" id="CLU_019563_1_2_7"/>
<dbReference type="InterPro" id="IPR004563">
    <property type="entry name" value="Apolipo_AcylTrfase"/>
</dbReference>
<feature type="transmembrane region" description="Helical" evidence="9">
    <location>
        <begin position="30"/>
        <end position="46"/>
    </location>
</feature>
<dbReference type="AlphaFoldDB" id="A0LG69"/>
<dbReference type="Pfam" id="PF00795">
    <property type="entry name" value="CN_hydrolase"/>
    <property type="match status" value="1"/>
</dbReference>
<evidence type="ECO:0000256" key="7">
    <source>
        <dbReference type="ARBA" id="ARBA00023136"/>
    </source>
</evidence>
<feature type="transmembrane region" description="Helical" evidence="9">
    <location>
        <begin position="156"/>
        <end position="183"/>
    </location>
</feature>
<keyword evidence="11" id="KW-0449">Lipoprotein</keyword>
<evidence type="ECO:0000313" key="12">
    <source>
        <dbReference type="Proteomes" id="UP000001784"/>
    </source>
</evidence>
<feature type="transmembrane region" description="Helical" evidence="9">
    <location>
        <begin position="485"/>
        <end position="503"/>
    </location>
</feature>
<dbReference type="Pfam" id="PF20154">
    <property type="entry name" value="LNT_N"/>
    <property type="match status" value="1"/>
</dbReference>
<dbReference type="FunCoup" id="A0LG69">
    <property type="interactions" value="332"/>
</dbReference>
<dbReference type="InterPro" id="IPR036526">
    <property type="entry name" value="C-N_Hydrolase_sf"/>
</dbReference>
<dbReference type="Gene3D" id="3.60.110.10">
    <property type="entry name" value="Carbon-nitrogen hydrolase"/>
    <property type="match status" value="1"/>
</dbReference>
<keyword evidence="4 9" id="KW-0808">Transferase</keyword>
<dbReference type="eggNOG" id="COG0815">
    <property type="taxonomic scope" value="Bacteria"/>
</dbReference>
<protein>
    <recommendedName>
        <fullName evidence="9">Apolipoprotein N-acyltransferase</fullName>
        <shortName evidence="9">ALP N-acyltransferase</shortName>
        <ecNumber evidence="9">2.3.1.269</ecNumber>
    </recommendedName>
</protein>
<dbReference type="SUPFAM" id="SSF56317">
    <property type="entry name" value="Carbon-nitrogen hydrolase"/>
    <property type="match status" value="1"/>
</dbReference>
<dbReference type="UniPathway" id="UPA00666"/>
<sequence length="510" mass="56508" precursor="true">MSSNKLFLSVPLSVLSGVLLTVGLPKLELFYCSWVALIPLFAAIRGKTVKQALWLGYLCGIVHFASMLYWIWYVIDYYGGLPFAVAVLILLLLSAYLAVYVAVFSALARKWESNFFFWLFGLPSAWVTLELIRAYAVSGFPWGNLGYTQAPLASLIQVADITGVYGVSWLVVLGNTAIAAFLYRFHMKTAVIALAVCVAGATAYGAWRVEVVKGLQSLAAPFTVGVVQGNIDQSKKWDPAFQQETLRRYQRLSMEASVRVPAPELLVWPETAAPFFYGIDDKLTPQLNELVRQAGIPLLFGSPGAIRADGEIRLLNKAYLVDGRAELKGTYAKQHLVPFGEYVPYARVLFFVHRLVHAAGDFMAGKDPDPLRLDERPLGVLICYEGIFPELSRATVRAGATALVNITNDAWYGNTSAPYQHLEMARWRAIECRVPMIRAANTGISAIYDATGTPCGLIPLGQEGYLVCSVRPFRLVTFYTRFGDIFAWLCVLITLSGIIYSTFQRRVAFK</sequence>
<keyword evidence="6 9" id="KW-1133">Transmembrane helix</keyword>
<comment type="catalytic activity">
    <reaction evidence="9">
        <text>N-terminal S-1,2-diacyl-sn-glyceryl-L-cysteinyl-[lipoprotein] + a glycerophospholipid = N-acyl-S-1,2-diacyl-sn-glyceryl-L-cysteinyl-[lipoprotein] + a 2-acyl-sn-glycero-3-phospholipid + H(+)</text>
        <dbReference type="Rhea" id="RHEA:48228"/>
        <dbReference type="Rhea" id="RHEA-COMP:14681"/>
        <dbReference type="Rhea" id="RHEA-COMP:14684"/>
        <dbReference type="ChEBI" id="CHEBI:15378"/>
        <dbReference type="ChEBI" id="CHEBI:136912"/>
        <dbReference type="ChEBI" id="CHEBI:140656"/>
        <dbReference type="ChEBI" id="CHEBI:140657"/>
        <dbReference type="ChEBI" id="CHEBI:140660"/>
        <dbReference type="EC" id="2.3.1.269"/>
    </reaction>
</comment>
<keyword evidence="3 9" id="KW-1003">Cell membrane</keyword>
<dbReference type="GO" id="GO:0016410">
    <property type="term" value="F:N-acyltransferase activity"/>
    <property type="evidence" value="ECO:0007669"/>
    <property type="project" value="UniProtKB-UniRule"/>
</dbReference>
<dbReference type="InterPro" id="IPR045378">
    <property type="entry name" value="LNT_N"/>
</dbReference>
<gene>
    <name evidence="9" type="primary">lnt</name>
    <name evidence="11" type="ordered locus">Sfum_0723</name>
</gene>
<keyword evidence="9" id="KW-0997">Cell inner membrane</keyword>
<dbReference type="EC" id="2.3.1.269" evidence="9"/>
<keyword evidence="7 9" id="KW-0472">Membrane</keyword>
<evidence type="ECO:0000256" key="6">
    <source>
        <dbReference type="ARBA" id="ARBA00022989"/>
    </source>
</evidence>
<dbReference type="KEGG" id="sfu:Sfum_0723"/>
<feature type="transmembrane region" description="Helical" evidence="9">
    <location>
        <begin position="81"/>
        <end position="103"/>
    </location>
</feature>
<dbReference type="Proteomes" id="UP000001784">
    <property type="component" value="Chromosome"/>
</dbReference>
<keyword evidence="5 9" id="KW-0812">Transmembrane</keyword>
<feature type="domain" description="CN hydrolase" evidence="10">
    <location>
        <begin position="227"/>
        <end position="472"/>
    </location>
</feature>
<dbReference type="RefSeq" id="WP_011697594.1">
    <property type="nucleotide sequence ID" value="NC_008554.1"/>
</dbReference>
<dbReference type="OrthoDB" id="9804277at2"/>
<proteinExistence type="inferred from homology"/>
<keyword evidence="8 9" id="KW-0012">Acyltransferase</keyword>
<reference evidence="11 12" key="1">
    <citation type="submission" date="2006-10" db="EMBL/GenBank/DDBJ databases">
        <title>Complete sequence of Syntrophobacter fumaroxidans MPOB.</title>
        <authorList>
            <consortium name="US DOE Joint Genome Institute"/>
            <person name="Copeland A."/>
            <person name="Lucas S."/>
            <person name="Lapidus A."/>
            <person name="Barry K."/>
            <person name="Detter J.C."/>
            <person name="Glavina del Rio T."/>
            <person name="Hammon N."/>
            <person name="Israni S."/>
            <person name="Pitluck S."/>
            <person name="Goltsman E.G."/>
            <person name="Martinez M."/>
            <person name="Schmutz J."/>
            <person name="Larimer F."/>
            <person name="Land M."/>
            <person name="Hauser L."/>
            <person name="Kyrpides N."/>
            <person name="Kim E."/>
            <person name="Boone D.R."/>
            <person name="Brockman F."/>
            <person name="Culley D."/>
            <person name="Ferry J."/>
            <person name="Gunsalus R."/>
            <person name="McInerney M.J."/>
            <person name="Morrison M."/>
            <person name="Plugge C."/>
            <person name="Rohlin L."/>
            <person name="Scholten J."/>
            <person name="Sieber J."/>
            <person name="Stams A.J.M."/>
            <person name="Worm P."/>
            <person name="Henstra A.M."/>
            <person name="Richardson P."/>
        </authorList>
    </citation>
    <scope>NUCLEOTIDE SEQUENCE [LARGE SCALE GENOMIC DNA]</scope>
    <source>
        <strain evidence="12">DSM 10017 / MPOB</strain>
    </source>
</reference>
<dbReference type="GO" id="GO:0005886">
    <property type="term" value="C:plasma membrane"/>
    <property type="evidence" value="ECO:0007669"/>
    <property type="project" value="UniProtKB-SubCell"/>
</dbReference>
<evidence type="ECO:0000256" key="9">
    <source>
        <dbReference type="HAMAP-Rule" id="MF_01148"/>
    </source>
</evidence>
<evidence type="ECO:0000256" key="1">
    <source>
        <dbReference type="ARBA" id="ARBA00004651"/>
    </source>
</evidence>